<evidence type="ECO:0000313" key="2">
    <source>
        <dbReference type="EMBL" id="CAP79075.1"/>
    </source>
</evidence>
<keyword evidence="3" id="KW-1185">Reference proteome</keyword>
<accession>B6GW21</accession>
<dbReference type="OMA" id="ETDHPGS"/>
<dbReference type="eggNOG" id="ENOG502QUWF">
    <property type="taxonomic scope" value="Eukaryota"/>
</dbReference>
<dbReference type="STRING" id="500485.B6GW21"/>
<gene>
    <name evidence="2" type="ORF">Pc06g00820</name>
    <name evidence="2" type="ORF">PCH_Pc06g00820</name>
</gene>
<feature type="compositionally biased region" description="Polar residues" evidence="1">
    <location>
        <begin position="1"/>
        <end position="22"/>
    </location>
</feature>
<reference evidence="2 3" key="1">
    <citation type="journal article" date="2008" name="Nat. Biotechnol.">
        <title>Genome sequencing and analysis of the filamentous fungus Penicillium chrysogenum.</title>
        <authorList>
            <person name="van den Berg M.A."/>
            <person name="Albang R."/>
            <person name="Albermann K."/>
            <person name="Badger J.H."/>
            <person name="Daran J.-M."/>
            <person name="Driessen A.J.M."/>
            <person name="Garcia-Estrada C."/>
            <person name="Fedorova N.D."/>
            <person name="Harris D.M."/>
            <person name="Heijne W.H.M."/>
            <person name="Joardar V.S."/>
            <person name="Kiel J.A.K.W."/>
            <person name="Kovalchuk A."/>
            <person name="Martin J.F."/>
            <person name="Nierman W.C."/>
            <person name="Nijland J.G."/>
            <person name="Pronk J.T."/>
            <person name="Roubos J.A."/>
            <person name="van der Klei I.J."/>
            <person name="van Peij N.N.M.E."/>
            <person name="Veenhuis M."/>
            <person name="von Doehren H."/>
            <person name="Wagner C."/>
            <person name="Wortman J.R."/>
            <person name="Bovenberg R.A.L."/>
        </authorList>
    </citation>
    <scope>NUCLEOTIDE SEQUENCE [LARGE SCALE GENOMIC DNA]</scope>
    <source>
        <strain evidence="3">ATCC 28089 / DSM 1075 / NRRL 1951 / Wisconsin 54-1255</strain>
    </source>
</reference>
<feature type="compositionally biased region" description="Basic and acidic residues" evidence="1">
    <location>
        <begin position="79"/>
        <end position="98"/>
    </location>
</feature>
<dbReference type="BioCyc" id="PCHR:PC06G00820-MONOMER"/>
<evidence type="ECO:0000313" key="3">
    <source>
        <dbReference type="Proteomes" id="UP000000724"/>
    </source>
</evidence>
<proteinExistence type="predicted"/>
<feature type="compositionally biased region" description="Basic residues" evidence="1">
    <location>
        <begin position="99"/>
        <end position="111"/>
    </location>
</feature>
<dbReference type="HOGENOM" id="CLU_1040356_0_0_1"/>
<protein>
    <submittedName>
        <fullName evidence="2">Pc06g00820 protein</fullName>
    </submittedName>
</protein>
<evidence type="ECO:0000256" key="1">
    <source>
        <dbReference type="SAM" id="MobiDB-lite"/>
    </source>
</evidence>
<feature type="region of interest" description="Disordered" evidence="1">
    <location>
        <begin position="1"/>
        <end position="268"/>
    </location>
</feature>
<dbReference type="OrthoDB" id="5408934at2759"/>
<organism evidence="2 3">
    <name type="scientific">Penicillium rubens (strain ATCC 28089 / DSM 1075 / NRRL 1951 / Wisconsin 54-1255)</name>
    <name type="common">Penicillium chrysogenum</name>
    <dbReference type="NCBI Taxonomy" id="500485"/>
    <lineage>
        <taxon>Eukaryota</taxon>
        <taxon>Fungi</taxon>
        <taxon>Dikarya</taxon>
        <taxon>Ascomycota</taxon>
        <taxon>Pezizomycotina</taxon>
        <taxon>Eurotiomycetes</taxon>
        <taxon>Eurotiomycetidae</taxon>
        <taxon>Eurotiales</taxon>
        <taxon>Aspergillaceae</taxon>
        <taxon>Penicillium</taxon>
        <taxon>Penicillium chrysogenum species complex</taxon>
    </lineage>
</organism>
<dbReference type="VEuPathDB" id="FungiDB:PCH_Pc06g00820"/>
<dbReference type="Proteomes" id="UP000000724">
    <property type="component" value="Contig Pc00c06"/>
</dbReference>
<feature type="compositionally biased region" description="Polar residues" evidence="1">
    <location>
        <begin position="143"/>
        <end position="152"/>
    </location>
</feature>
<dbReference type="AlphaFoldDB" id="B6GW21"/>
<name>B6GW21_PENRW</name>
<dbReference type="EMBL" id="AM920421">
    <property type="protein sequence ID" value="CAP79075.1"/>
    <property type="molecule type" value="Genomic_DNA"/>
</dbReference>
<sequence length="268" mass="29895">MPSPATTQRPSNRGGTAKSTSKPLDIGEPLGLHDTNTVRSRVRKWQQQGGGVVTVDDPYAEDEENDAKPKPKPAKVKVGKLEKLEKLDKLEKPKDKPPTTRKRSHSTPRKRVVSDEHWKRTRSRASTQSSSRNLPPPKRIAEYTTNEGQPRSSRGRHDKNELEDEKGRDRPRSQVKGGAGMRSKSPTRDTKSAGARQNIDTITESDYETDHPGSVEPSELPDRLRTHSPPPEDAWAASEADFSELSRRRKRGPAKPPKGGIFAHMIDE</sequence>